<name>A0AAN9PPF0_CANGL</name>
<proteinExistence type="predicted"/>
<keyword evidence="2" id="KW-0472">Membrane</keyword>
<dbReference type="Pfam" id="PF00023">
    <property type="entry name" value="Ank"/>
    <property type="match status" value="1"/>
</dbReference>
<evidence type="ECO:0000313" key="4">
    <source>
        <dbReference type="EMBL" id="KAK7307220.1"/>
    </source>
</evidence>
<dbReference type="EMBL" id="JAYMYQ010000010">
    <property type="protein sequence ID" value="KAK7307220.1"/>
    <property type="molecule type" value="Genomic_DNA"/>
</dbReference>
<feature type="domain" description="PGG" evidence="3">
    <location>
        <begin position="248"/>
        <end position="321"/>
    </location>
</feature>
<feature type="transmembrane region" description="Helical" evidence="2">
    <location>
        <begin position="254"/>
        <end position="274"/>
    </location>
</feature>
<gene>
    <name evidence="4" type="ORF">VNO77_40086</name>
</gene>
<dbReference type="InterPro" id="IPR036770">
    <property type="entry name" value="Ankyrin_rpt-contain_sf"/>
</dbReference>
<keyword evidence="2" id="KW-1133">Transmembrane helix</keyword>
<dbReference type="InterPro" id="IPR026961">
    <property type="entry name" value="PGG_dom"/>
</dbReference>
<dbReference type="AlphaFoldDB" id="A0AAN9PPF0"/>
<evidence type="ECO:0000256" key="2">
    <source>
        <dbReference type="SAM" id="Phobius"/>
    </source>
</evidence>
<keyword evidence="5" id="KW-1185">Reference proteome</keyword>
<evidence type="ECO:0000313" key="5">
    <source>
        <dbReference type="Proteomes" id="UP001367508"/>
    </source>
</evidence>
<dbReference type="Proteomes" id="UP001367508">
    <property type="component" value="Unassembled WGS sequence"/>
</dbReference>
<sequence>MQDVHGYTPLALAAHMTGNREIAQCLINTYGGRDALTIKIKDGEIPLLLSAAEGHPEMTRYLYHQTDLNVLVENNFHRGVLLFTYCIKARIFDVALNLVDYIEELPLTHEYDDIRPLYALACMPSAFPSGSRFGYIEHIIYNILRPEKLDIELENSQISIKIVSEIPSRAGSHEMQQPPYTSFPAYLESSIDHDPKVGAALQMQKELQWFKMVEKIVHPSCREAKNKDGKTAYELFTENHKEMLRADEKWVKEMAVSFTIVGTLIMTITFASAFRVLDENKKGTGFPMFLNDNWYSAFIIAGGMSFFTSSAAVLIFIGILYSKYTEKRISTNPCL</sequence>
<dbReference type="Gene3D" id="1.25.40.20">
    <property type="entry name" value="Ankyrin repeat-containing domain"/>
    <property type="match status" value="1"/>
</dbReference>
<feature type="transmembrane region" description="Helical" evidence="2">
    <location>
        <begin position="294"/>
        <end position="321"/>
    </location>
</feature>
<reference evidence="4 5" key="1">
    <citation type="submission" date="2024-01" db="EMBL/GenBank/DDBJ databases">
        <title>The genomes of 5 underutilized Papilionoideae crops provide insights into root nodulation and disease resistanc.</title>
        <authorList>
            <person name="Jiang F."/>
        </authorList>
    </citation>
    <scope>NUCLEOTIDE SEQUENCE [LARGE SCALE GENOMIC DNA]</scope>
    <source>
        <strain evidence="4">LVBAO_FW01</strain>
        <tissue evidence="4">Leaves</tissue>
    </source>
</reference>
<dbReference type="SMART" id="SM00248">
    <property type="entry name" value="ANK"/>
    <property type="match status" value="2"/>
</dbReference>
<dbReference type="PANTHER" id="PTHR24177:SF329">
    <property type="entry name" value="ANKYRIN REPEAT PROTEIN"/>
    <property type="match status" value="1"/>
</dbReference>
<evidence type="ECO:0000256" key="1">
    <source>
        <dbReference type="ARBA" id="ARBA00004413"/>
    </source>
</evidence>
<dbReference type="InterPro" id="IPR002110">
    <property type="entry name" value="Ankyrin_rpt"/>
</dbReference>
<dbReference type="SUPFAM" id="SSF48403">
    <property type="entry name" value="Ankyrin repeat"/>
    <property type="match status" value="1"/>
</dbReference>
<accession>A0AAN9PPF0</accession>
<organism evidence="4 5">
    <name type="scientific">Canavalia gladiata</name>
    <name type="common">Sword bean</name>
    <name type="synonym">Dolichos gladiatus</name>
    <dbReference type="NCBI Taxonomy" id="3824"/>
    <lineage>
        <taxon>Eukaryota</taxon>
        <taxon>Viridiplantae</taxon>
        <taxon>Streptophyta</taxon>
        <taxon>Embryophyta</taxon>
        <taxon>Tracheophyta</taxon>
        <taxon>Spermatophyta</taxon>
        <taxon>Magnoliopsida</taxon>
        <taxon>eudicotyledons</taxon>
        <taxon>Gunneridae</taxon>
        <taxon>Pentapetalae</taxon>
        <taxon>rosids</taxon>
        <taxon>fabids</taxon>
        <taxon>Fabales</taxon>
        <taxon>Fabaceae</taxon>
        <taxon>Papilionoideae</taxon>
        <taxon>50 kb inversion clade</taxon>
        <taxon>NPAAA clade</taxon>
        <taxon>indigoferoid/millettioid clade</taxon>
        <taxon>Phaseoleae</taxon>
        <taxon>Canavalia</taxon>
    </lineage>
</organism>
<comment type="subcellular location">
    <subcellularLocation>
        <location evidence="1">Cell membrane</location>
        <topology evidence="1">Peripheral membrane protein</topology>
        <orientation evidence="1">Cytoplasmic side</orientation>
    </subcellularLocation>
</comment>
<evidence type="ECO:0000259" key="3">
    <source>
        <dbReference type="Pfam" id="PF13962"/>
    </source>
</evidence>
<keyword evidence="2" id="KW-0812">Transmembrane</keyword>
<dbReference type="GO" id="GO:0005886">
    <property type="term" value="C:plasma membrane"/>
    <property type="evidence" value="ECO:0007669"/>
    <property type="project" value="UniProtKB-SubCell"/>
</dbReference>
<dbReference type="PANTHER" id="PTHR24177">
    <property type="entry name" value="CASKIN"/>
    <property type="match status" value="1"/>
</dbReference>
<comment type="caution">
    <text evidence="4">The sequence shown here is derived from an EMBL/GenBank/DDBJ whole genome shotgun (WGS) entry which is preliminary data.</text>
</comment>
<dbReference type="Pfam" id="PF13962">
    <property type="entry name" value="PGG"/>
    <property type="match status" value="1"/>
</dbReference>
<protein>
    <recommendedName>
        <fullName evidence="3">PGG domain-containing protein</fullName>
    </recommendedName>
</protein>